<proteinExistence type="predicted"/>
<organism evidence="2 3">
    <name type="scientific">Nonomuraea endophytica</name>
    <dbReference type="NCBI Taxonomy" id="714136"/>
    <lineage>
        <taxon>Bacteria</taxon>
        <taxon>Bacillati</taxon>
        <taxon>Actinomycetota</taxon>
        <taxon>Actinomycetes</taxon>
        <taxon>Streptosporangiales</taxon>
        <taxon>Streptosporangiaceae</taxon>
        <taxon>Nonomuraea</taxon>
    </lineage>
</organism>
<evidence type="ECO:0008006" key="4">
    <source>
        <dbReference type="Google" id="ProtNLM"/>
    </source>
</evidence>
<protein>
    <recommendedName>
        <fullName evidence="4">Secreted protein</fullName>
    </recommendedName>
</protein>
<sequence length="178" mass="20016">MRSIRREKEDVMRRITVTCALLAVLGSGLPLATATPAVAAACTSKTLHYYPGSGFAPRPRYGEVEVKMKICGSNQDTWTVSDVNYWRNSTGKALGFEFDSVRVPEESSGTRTYSGVKRRYKEWKLKITASTCPAKICTRSYGFTARIEVYMEGNGRYRWNRWNKTTSSAPGVVLYTTR</sequence>
<feature type="signal peptide" evidence="1">
    <location>
        <begin position="1"/>
        <end position="39"/>
    </location>
</feature>
<dbReference type="RefSeq" id="WP_184969568.1">
    <property type="nucleotide sequence ID" value="NZ_JACHIN010000011.1"/>
</dbReference>
<dbReference type="EMBL" id="JACHIN010000011">
    <property type="protein sequence ID" value="MBB5081879.1"/>
    <property type="molecule type" value="Genomic_DNA"/>
</dbReference>
<gene>
    <name evidence="2" type="ORF">HNR40_007374</name>
</gene>
<comment type="caution">
    <text evidence="2">The sequence shown here is derived from an EMBL/GenBank/DDBJ whole genome shotgun (WGS) entry which is preliminary data.</text>
</comment>
<evidence type="ECO:0000313" key="3">
    <source>
        <dbReference type="Proteomes" id="UP000568380"/>
    </source>
</evidence>
<feature type="chain" id="PRO_5030508644" description="Secreted protein" evidence="1">
    <location>
        <begin position="40"/>
        <end position="178"/>
    </location>
</feature>
<reference evidence="2 3" key="1">
    <citation type="submission" date="2020-08" db="EMBL/GenBank/DDBJ databases">
        <title>Genomic Encyclopedia of Type Strains, Phase IV (KMG-IV): sequencing the most valuable type-strain genomes for metagenomic binning, comparative biology and taxonomic classification.</title>
        <authorList>
            <person name="Goeker M."/>
        </authorList>
    </citation>
    <scope>NUCLEOTIDE SEQUENCE [LARGE SCALE GENOMIC DNA]</scope>
    <source>
        <strain evidence="2 3">DSM 45385</strain>
    </source>
</reference>
<keyword evidence="3" id="KW-1185">Reference proteome</keyword>
<evidence type="ECO:0000256" key="1">
    <source>
        <dbReference type="SAM" id="SignalP"/>
    </source>
</evidence>
<keyword evidence="1" id="KW-0732">Signal</keyword>
<dbReference type="AlphaFoldDB" id="A0A7W8EJP7"/>
<accession>A0A7W8EJP7</accession>
<name>A0A7W8EJP7_9ACTN</name>
<evidence type="ECO:0000313" key="2">
    <source>
        <dbReference type="EMBL" id="MBB5081879.1"/>
    </source>
</evidence>
<dbReference type="Proteomes" id="UP000568380">
    <property type="component" value="Unassembled WGS sequence"/>
</dbReference>